<reference evidence="2" key="1">
    <citation type="submission" date="2020-01" db="EMBL/GenBank/DDBJ databases">
        <authorList>
            <person name="Rat A."/>
        </authorList>
    </citation>
    <scope>NUCLEOTIDE SEQUENCE</scope>
    <source>
        <strain evidence="2">LMG 31161</strain>
    </source>
</reference>
<dbReference type="EMBL" id="JAAEDK010000043">
    <property type="protein sequence ID" value="MBR0661061.1"/>
    <property type="molecule type" value="Genomic_DNA"/>
</dbReference>
<feature type="chain" id="PRO_5040926336" evidence="1">
    <location>
        <begin position="24"/>
        <end position="214"/>
    </location>
</feature>
<evidence type="ECO:0000313" key="2">
    <source>
        <dbReference type="EMBL" id="MBR0661061.1"/>
    </source>
</evidence>
<evidence type="ECO:0000256" key="1">
    <source>
        <dbReference type="SAM" id="SignalP"/>
    </source>
</evidence>
<comment type="caution">
    <text evidence="2">The sequence shown here is derived from an EMBL/GenBank/DDBJ whole genome shotgun (WGS) entry which is preliminary data.</text>
</comment>
<evidence type="ECO:0000313" key="4">
    <source>
        <dbReference type="Proteomes" id="UP000746741"/>
    </source>
</evidence>
<dbReference type="AlphaFoldDB" id="A0A9X9WL51"/>
<accession>A0A9X9WL51</accession>
<dbReference type="EMBL" id="JAAVUP010000004">
    <property type="protein sequence ID" value="NKE18290.1"/>
    <property type="molecule type" value="Genomic_DNA"/>
</dbReference>
<reference evidence="2" key="3">
    <citation type="journal article" date="2021" name="Syst. Appl. Microbiol.">
        <title>Roseomonas hellenica sp. nov., isolated from roots of wild-growing Alkanna tinctoria.</title>
        <authorList>
            <person name="Rat A."/>
            <person name="Naranjo H.D."/>
            <person name="Lebbe L."/>
            <person name="Cnockaert M."/>
            <person name="Krigas N."/>
            <person name="Grigoriadou K."/>
            <person name="Maloupa E."/>
            <person name="Willems A."/>
        </authorList>
    </citation>
    <scope>NUCLEOTIDE SEQUENCE</scope>
    <source>
        <strain evidence="2">LMG 31161</strain>
    </source>
</reference>
<organism evidence="2 5">
    <name type="scientific">Neoroseomonas oryzicola</name>
    <dbReference type="NCBI Taxonomy" id="535904"/>
    <lineage>
        <taxon>Bacteria</taxon>
        <taxon>Pseudomonadati</taxon>
        <taxon>Pseudomonadota</taxon>
        <taxon>Alphaproteobacteria</taxon>
        <taxon>Acetobacterales</taxon>
        <taxon>Acetobacteraceae</taxon>
        <taxon>Neoroseomonas</taxon>
    </lineage>
</organism>
<sequence>MPRRLAALILAFLCAGCLTPAQQEAIRVQHEINRAIAVADTCLAPLRDKWDYQALYARLAIEPTIPPPEPTPAQMADPGRPDRAAVAVMVALHGELSVCRAPLIESIARIAPALAETAVDIWLRGDAMVLTLMRGRITWGEANRGIATLRDEYFQRLAEVIAETRRSIDATAAGAAVASEAPPRPVPDSVRRFPQDLADLQREMLAVLAAMPPR</sequence>
<keyword evidence="1" id="KW-0732">Signal</keyword>
<gene>
    <name evidence="3" type="ORF">GWK15_15160</name>
    <name evidence="2" type="ORF">GXW75_17530</name>
</gene>
<evidence type="ECO:0000313" key="5">
    <source>
        <dbReference type="Proteomes" id="UP001138708"/>
    </source>
</evidence>
<evidence type="ECO:0000313" key="3">
    <source>
        <dbReference type="EMBL" id="NKE18290.1"/>
    </source>
</evidence>
<feature type="signal peptide" evidence="1">
    <location>
        <begin position="1"/>
        <end position="23"/>
    </location>
</feature>
<protein>
    <submittedName>
        <fullName evidence="2">Uncharacterized protein</fullName>
    </submittedName>
</protein>
<dbReference type="Proteomes" id="UP000746741">
    <property type="component" value="Unassembled WGS sequence"/>
</dbReference>
<dbReference type="RefSeq" id="WP_168042199.1">
    <property type="nucleotide sequence ID" value="NZ_JAAEDK010000043.1"/>
</dbReference>
<dbReference type="Proteomes" id="UP001138708">
    <property type="component" value="Unassembled WGS sequence"/>
</dbReference>
<proteinExistence type="predicted"/>
<name>A0A9X9WL51_9PROT</name>
<reference evidence="3 4" key="2">
    <citation type="submission" date="2020-02" db="EMBL/GenBank/DDBJ databases">
        <authorList>
            <person name="Sun Q."/>
            <person name="Inoue M."/>
        </authorList>
    </citation>
    <scope>NUCLEOTIDE SEQUENCE [LARGE SCALE GENOMIC DNA]</scope>
    <source>
        <strain evidence="3 4">KCTC 22478</strain>
    </source>
</reference>
<keyword evidence="4" id="KW-1185">Reference proteome</keyword>